<dbReference type="AlphaFoldDB" id="A0A1I8I040"/>
<dbReference type="WBParaSite" id="maker-uti_cns_0009028-snap-gene-0.4-mRNA-1">
    <property type="protein sequence ID" value="maker-uti_cns_0009028-snap-gene-0.4-mRNA-1"/>
    <property type="gene ID" value="maker-uti_cns_0009028-snap-gene-0.4"/>
</dbReference>
<evidence type="ECO:0000313" key="1">
    <source>
        <dbReference type="Proteomes" id="UP000095280"/>
    </source>
</evidence>
<reference evidence="2" key="1">
    <citation type="submission" date="2016-11" db="UniProtKB">
        <authorList>
            <consortium name="WormBaseParasite"/>
        </authorList>
    </citation>
    <scope>IDENTIFICATION</scope>
</reference>
<keyword evidence="1" id="KW-1185">Reference proteome</keyword>
<evidence type="ECO:0000313" key="2">
    <source>
        <dbReference type="WBParaSite" id="maker-uti_cns_0009028-snap-gene-0.4-mRNA-1"/>
    </source>
</evidence>
<name>A0A1I8I040_9PLAT</name>
<organism evidence="1 2">
    <name type="scientific">Macrostomum lignano</name>
    <dbReference type="NCBI Taxonomy" id="282301"/>
    <lineage>
        <taxon>Eukaryota</taxon>
        <taxon>Metazoa</taxon>
        <taxon>Spiralia</taxon>
        <taxon>Lophotrochozoa</taxon>
        <taxon>Platyhelminthes</taxon>
        <taxon>Rhabditophora</taxon>
        <taxon>Macrostomorpha</taxon>
        <taxon>Macrostomida</taxon>
        <taxon>Macrostomidae</taxon>
        <taxon>Macrostomum</taxon>
    </lineage>
</organism>
<protein>
    <submittedName>
        <fullName evidence="2">Ig-like domain-containing protein</fullName>
    </submittedName>
</protein>
<proteinExistence type="predicted"/>
<sequence>MDRRLRGNTVRVRGNLPDSGLLLCSAVDTTPRFGAGHPRSAVG</sequence>
<dbReference type="Proteomes" id="UP000095280">
    <property type="component" value="Unplaced"/>
</dbReference>
<accession>A0A1I8I040</accession>